<dbReference type="Pfam" id="PF00018">
    <property type="entry name" value="SH3_1"/>
    <property type="match status" value="3"/>
</dbReference>
<evidence type="ECO:0000256" key="2">
    <source>
        <dbReference type="ARBA" id="ARBA00022443"/>
    </source>
</evidence>
<feature type="domain" description="SH3" evidence="6">
    <location>
        <begin position="496"/>
        <end position="557"/>
    </location>
</feature>
<evidence type="ECO:0000313" key="8">
    <source>
        <dbReference type="Proteomes" id="UP000192247"/>
    </source>
</evidence>
<dbReference type="GO" id="GO:0015629">
    <property type="term" value="C:actin cytoskeleton"/>
    <property type="evidence" value="ECO:0007669"/>
    <property type="project" value="TreeGrafter"/>
</dbReference>
<dbReference type="GO" id="GO:0005737">
    <property type="term" value="C:cytoplasm"/>
    <property type="evidence" value="ECO:0007669"/>
    <property type="project" value="UniProtKB-SubCell"/>
</dbReference>
<evidence type="ECO:0000259" key="6">
    <source>
        <dbReference type="PROSITE" id="PS50002"/>
    </source>
</evidence>
<evidence type="ECO:0000256" key="5">
    <source>
        <dbReference type="SAM" id="MobiDB-lite"/>
    </source>
</evidence>
<dbReference type="GO" id="GO:0006897">
    <property type="term" value="P:endocytosis"/>
    <property type="evidence" value="ECO:0007669"/>
    <property type="project" value="InterPro"/>
</dbReference>
<feature type="region of interest" description="Disordered" evidence="5">
    <location>
        <begin position="324"/>
        <end position="350"/>
    </location>
</feature>
<comment type="subcellular location">
    <subcellularLocation>
        <location evidence="1">Cytoplasm</location>
    </subcellularLocation>
</comment>
<gene>
    <name evidence="7" type="ORF">BIW11_02322</name>
</gene>
<dbReference type="SUPFAM" id="SSF50044">
    <property type="entry name" value="SH3-domain"/>
    <property type="match status" value="4"/>
</dbReference>
<dbReference type="PROSITE" id="PS50002">
    <property type="entry name" value="SH3"/>
    <property type="match status" value="4"/>
</dbReference>
<proteinExistence type="predicted"/>
<dbReference type="STRING" id="418985.A0A1V9WZB8"/>
<keyword evidence="3" id="KW-0963">Cytoplasm</keyword>
<dbReference type="InterPro" id="IPR036028">
    <property type="entry name" value="SH3-like_dom_sf"/>
</dbReference>
<dbReference type="PRINTS" id="PR00452">
    <property type="entry name" value="SH3DOMAIN"/>
</dbReference>
<keyword evidence="8" id="KW-1185">Reference proteome</keyword>
<dbReference type="InterPro" id="IPR001452">
    <property type="entry name" value="SH3_domain"/>
</dbReference>
<dbReference type="InterPro" id="IPR046982">
    <property type="entry name" value="BIN3/RVS161-like"/>
</dbReference>
<comment type="caution">
    <text evidence="7">The sequence shown here is derived from an EMBL/GenBank/DDBJ whole genome shotgun (WGS) entry which is preliminary data.</text>
</comment>
<feature type="region of interest" description="Disordered" evidence="5">
    <location>
        <begin position="1"/>
        <end position="189"/>
    </location>
</feature>
<dbReference type="InParanoid" id="A0A1V9WZB8"/>
<dbReference type="Proteomes" id="UP000192247">
    <property type="component" value="Unassembled WGS sequence"/>
</dbReference>
<dbReference type="GO" id="GO:0008289">
    <property type="term" value="F:lipid binding"/>
    <property type="evidence" value="ECO:0007669"/>
    <property type="project" value="TreeGrafter"/>
</dbReference>
<feature type="compositionally biased region" description="Polar residues" evidence="5">
    <location>
        <begin position="660"/>
        <end position="669"/>
    </location>
</feature>
<dbReference type="EMBL" id="MNPL01031883">
    <property type="protein sequence ID" value="OQR66583.1"/>
    <property type="molecule type" value="Genomic_DNA"/>
</dbReference>
<dbReference type="GO" id="GO:0051666">
    <property type="term" value="P:actin cortical patch localization"/>
    <property type="evidence" value="ECO:0007669"/>
    <property type="project" value="InterPro"/>
</dbReference>
<protein>
    <recommendedName>
        <fullName evidence="6">SH3 domain-containing protein</fullName>
    </recommendedName>
</protein>
<dbReference type="PANTHER" id="PTHR47174">
    <property type="entry name" value="BRIDGING INTEGRATOR 3"/>
    <property type="match status" value="1"/>
</dbReference>
<feature type="domain" description="SH3" evidence="6">
    <location>
        <begin position="680"/>
        <end position="739"/>
    </location>
</feature>
<evidence type="ECO:0000256" key="3">
    <source>
        <dbReference type="ARBA" id="ARBA00022490"/>
    </source>
</evidence>
<reference evidence="7 8" key="1">
    <citation type="journal article" date="2017" name="Gigascience">
        <title>Draft genome of the honey bee ectoparasitic mite, Tropilaelaps mercedesae, is shaped by the parasitic life history.</title>
        <authorList>
            <person name="Dong X."/>
            <person name="Armstrong S.D."/>
            <person name="Xia D."/>
            <person name="Makepeace B.L."/>
            <person name="Darby A.C."/>
            <person name="Kadowaki T."/>
        </authorList>
    </citation>
    <scope>NUCLEOTIDE SEQUENCE [LARGE SCALE GENOMIC DNA]</scope>
    <source>
        <strain evidence="7">Wuxi-XJTLU</strain>
    </source>
</reference>
<keyword evidence="2 4" id="KW-0728">SH3 domain</keyword>
<feature type="compositionally biased region" description="Pro residues" evidence="5">
    <location>
        <begin position="86"/>
        <end position="96"/>
    </location>
</feature>
<feature type="compositionally biased region" description="Low complexity" evidence="5">
    <location>
        <begin position="126"/>
        <end position="139"/>
    </location>
</feature>
<dbReference type="AlphaFoldDB" id="A0A1V9WZB8"/>
<organism evidence="7 8">
    <name type="scientific">Tropilaelaps mercedesae</name>
    <dbReference type="NCBI Taxonomy" id="418985"/>
    <lineage>
        <taxon>Eukaryota</taxon>
        <taxon>Metazoa</taxon>
        <taxon>Ecdysozoa</taxon>
        <taxon>Arthropoda</taxon>
        <taxon>Chelicerata</taxon>
        <taxon>Arachnida</taxon>
        <taxon>Acari</taxon>
        <taxon>Parasitiformes</taxon>
        <taxon>Mesostigmata</taxon>
        <taxon>Gamasina</taxon>
        <taxon>Dermanyssoidea</taxon>
        <taxon>Laelapidae</taxon>
        <taxon>Tropilaelaps</taxon>
    </lineage>
</organism>
<sequence>MSTSCKPSRAAPPPPVPSHAPHANHLSHFNGDRNNNRGTSAGKIPTVIRPKMVETPTKKAPPRPPPPRMDYVPTRTTSLPKGSTAPLPPIPAPPAHKGPSSKGNSHHPKGLHINTAKALKKVKIFGKSSSGGSSKSSTSNANGEFLTSGLGGDYGGYTNQALSQPPRTNGKKQAPPPPRIQTDFGGGTGSSLASAVAIGTLISFDSPPSSSDVFGPNVLPPAPTSKNRTNSNNVQSLLDVDFPEPGGVGGGTCLLDMDIPPMISSLSTSQSVDNFGSTPFDPFVPPSQQPQLSRKSSLPVTAEGLIQPLLPLGASTRISEIREEGNFMPPRSPPPPRGPAPQLNPHDTSTVHPKPCGMALRDNSRPAVGELTFNQYDLIELISDNDDRYYMGRIDDQEGLVSKDALEVFTPLEESQQECLQNDWKCSAIMNKRRNDDKHEQECFNPRNPTSQSFWSTKPVASVSPLPVFSNKTVASGDRNGGFLNVFPLTQPPVPPEGEWAVALYDFEAQRDDELGFVAGEKLHVESRYDTEWFYGRSVKDSRYGLFPAAFVQLTSENDSETESLKEADSASSKTSEFILPKAIEGLVGSKTGLSDGVKGRAAVALYAFVAEQEGDLGFEEGETVWVLSRINKDWLQGRNSRGDEGQFPASFVQPEAKSAGTTIQADNSDGNKEVDNSKETSGVFVCLYDFEAQQDDDLTIHEGDKIQVTKMVSEEWWQGRILGSQREGIFPATFVKPL</sequence>
<dbReference type="OrthoDB" id="27823at2759"/>
<evidence type="ECO:0000313" key="7">
    <source>
        <dbReference type="EMBL" id="OQR66583.1"/>
    </source>
</evidence>
<name>A0A1V9WZB8_9ACAR</name>
<feature type="domain" description="SH3" evidence="6">
    <location>
        <begin position="352"/>
        <end position="411"/>
    </location>
</feature>
<feature type="region of interest" description="Disordered" evidence="5">
    <location>
        <begin position="656"/>
        <end position="677"/>
    </location>
</feature>
<dbReference type="GO" id="GO:0097320">
    <property type="term" value="P:plasma membrane tubulation"/>
    <property type="evidence" value="ECO:0007669"/>
    <property type="project" value="TreeGrafter"/>
</dbReference>
<feature type="compositionally biased region" description="Polar residues" evidence="5">
    <location>
        <begin position="157"/>
        <end position="167"/>
    </location>
</feature>
<dbReference type="Gene3D" id="2.30.30.40">
    <property type="entry name" value="SH3 Domains"/>
    <property type="match status" value="4"/>
</dbReference>
<dbReference type="PANTHER" id="PTHR47174:SF3">
    <property type="entry name" value="BRIDGING INTEGRATOR 3"/>
    <property type="match status" value="1"/>
</dbReference>
<dbReference type="CDD" id="cd00174">
    <property type="entry name" value="SH3"/>
    <property type="match status" value="3"/>
</dbReference>
<accession>A0A1V9WZB8</accession>
<evidence type="ECO:0000256" key="1">
    <source>
        <dbReference type="ARBA" id="ARBA00004496"/>
    </source>
</evidence>
<feature type="compositionally biased region" description="Pro residues" evidence="5">
    <location>
        <begin position="330"/>
        <end position="339"/>
    </location>
</feature>
<dbReference type="SMART" id="SM00326">
    <property type="entry name" value="SH3"/>
    <property type="match status" value="4"/>
</dbReference>
<evidence type="ECO:0000256" key="4">
    <source>
        <dbReference type="PROSITE-ProRule" id="PRU00192"/>
    </source>
</evidence>
<feature type="domain" description="SH3" evidence="6">
    <location>
        <begin position="598"/>
        <end position="658"/>
    </location>
</feature>